<reference evidence="2" key="1">
    <citation type="journal article" date="2015" name="Antimicrob. Agents Chemother.">
        <title>Complete nucleotide sequences of two NDM-1-encoding plasmids from the same sequence type 11 Klebsiella pneumoniae strain.</title>
        <authorList>
            <person name="Studentova V."/>
            <person name="Dobiasova H."/>
            <person name="Hedlova D."/>
            <person name="Dolejska M."/>
            <person name="Papagiannitsis C.C."/>
            <person name="Hrabak J."/>
        </authorList>
    </citation>
    <scope>NUCLEOTIDE SEQUENCE</scope>
    <source>
        <strain evidence="2">Kpn-3002cz</strain>
        <plasmid evidence="2">pB-3002cz</plasmid>
    </source>
</reference>
<name>A0A0C5H1U1_KLEPN</name>
<dbReference type="Pfam" id="PF01527">
    <property type="entry name" value="HTH_Tnp_1"/>
    <property type="match status" value="1"/>
</dbReference>
<evidence type="ECO:0000313" key="2">
    <source>
        <dbReference type="EMBL" id="AJP18480.1"/>
    </source>
</evidence>
<dbReference type="InterPro" id="IPR002514">
    <property type="entry name" value="Transposase_8"/>
</dbReference>
<dbReference type="NCBIfam" id="NF047595">
    <property type="entry name" value="IS66_ISRel24_TnpA"/>
    <property type="match status" value="1"/>
</dbReference>
<dbReference type="SUPFAM" id="SSF46689">
    <property type="entry name" value="Homeodomain-like"/>
    <property type="match status" value="1"/>
</dbReference>
<keyword evidence="2" id="KW-0614">Plasmid</keyword>
<geneLocation type="plasmid" evidence="2">
    <name>pB-3002cz</name>
</geneLocation>
<dbReference type="InterPro" id="IPR009057">
    <property type="entry name" value="Homeodomain-like_sf"/>
</dbReference>
<organism evidence="2">
    <name type="scientific">Klebsiella pneumoniae</name>
    <dbReference type="NCBI Taxonomy" id="573"/>
    <lineage>
        <taxon>Bacteria</taxon>
        <taxon>Pseudomonadati</taxon>
        <taxon>Pseudomonadota</taxon>
        <taxon>Gammaproteobacteria</taxon>
        <taxon>Enterobacterales</taxon>
        <taxon>Enterobacteriaceae</taxon>
        <taxon>Klebsiella/Raoultella group</taxon>
        <taxon>Klebsiella</taxon>
        <taxon>Klebsiella pneumoniae complex</taxon>
    </lineage>
</organism>
<dbReference type="GO" id="GO:0004803">
    <property type="term" value="F:transposase activity"/>
    <property type="evidence" value="ECO:0007669"/>
    <property type="project" value="InterPro"/>
</dbReference>
<dbReference type="GO" id="GO:0006313">
    <property type="term" value="P:DNA transposition"/>
    <property type="evidence" value="ECO:0007669"/>
    <property type="project" value="InterPro"/>
</dbReference>
<dbReference type="PATRIC" id="fig|573.1921.peg.5734"/>
<protein>
    <submittedName>
        <fullName evidence="2">Uncharacterized protein</fullName>
    </submittedName>
</protein>
<dbReference type="RefSeq" id="WP_015632445.1">
    <property type="nucleotide sequence ID" value="NZ_BDLG01000013.1"/>
</dbReference>
<evidence type="ECO:0000256" key="1">
    <source>
        <dbReference type="ARBA" id="ARBA00009964"/>
    </source>
</evidence>
<comment type="similarity">
    <text evidence="1">Belongs to the transposase 8 family.</text>
</comment>
<accession>A0A0C5H1U1</accession>
<sequence length="135" mass="15022">MSDSLRPRRVRASYSMDFKLELVEKSYQPGACVAQLAREHGINDNLLFTWRQRYSHLLPDEIQRSVSKPDAVIPVVVSDMSLSHHAEPHYEPSGSAYGEVMTCEVAVGSASLRLTGNLSPAILKTLLRELTGRGR</sequence>
<proteinExistence type="inferred from homology"/>
<dbReference type="AlphaFoldDB" id="A0A0C5H1U1"/>
<dbReference type="EMBL" id="KJ958926">
    <property type="protein sequence ID" value="AJP18480.1"/>
    <property type="molecule type" value="Genomic_DNA"/>
</dbReference>
<dbReference type="GO" id="GO:0003677">
    <property type="term" value="F:DNA binding"/>
    <property type="evidence" value="ECO:0007669"/>
    <property type="project" value="InterPro"/>
</dbReference>